<feature type="domain" description="DUF2229" evidence="7">
    <location>
        <begin position="864"/>
        <end position="1082"/>
    </location>
</feature>
<feature type="domain" description="ATPase BadF/BadG/BcrA/BcrD type" evidence="6">
    <location>
        <begin position="22"/>
        <end position="280"/>
    </location>
</feature>
<dbReference type="InterPro" id="IPR051805">
    <property type="entry name" value="Dehydratase_Activator_Redct"/>
</dbReference>
<organism evidence="8 9">
    <name type="scientific">Bifidobacterium asteroides</name>
    <dbReference type="NCBI Taxonomy" id="1684"/>
    <lineage>
        <taxon>Bacteria</taxon>
        <taxon>Bacillati</taxon>
        <taxon>Actinomycetota</taxon>
        <taxon>Actinomycetes</taxon>
        <taxon>Bifidobacteriales</taxon>
        <taxon>Bifidobacteriaceae</taxon>
        <taxon>Bifidobacterium</taxon>
    </lineage>
</organism>
<evidence type="ECO:0000256" key="4">
    <source>
        <dbReference type="ARBA" id="ARBA00023014"/>
    </source>
</evidence>
<dbReference type="NCBIfam" id="TIGR00241">
    <property type="entry name" value="CoA_E_activ"/>
    <property type="match status" value="1"/>
</dbReference>
<accession>A0A556RBE8</accession>
<dbReference type="CDD" id="cd24034">
    <property type="entry name" value="ASKHA_NBD_O66634-like_rpt1"/>
    <property type="match status" value="1"/>
</dbReference>
<dbReference type="InterPro" id="IPR008275">
    <property type="entry name" value="CoA_E_activase_dom"/>
</dbReference>
<comment type="cofactor">
    <cofactor evidence="1">
        <name>[4Fe-4S] cluster</name>
        <dbReference type="ChEBI" id="CHEBI:49883"/>
    </cofactor>
</comment>
<feature type="domain" description="ATPase BadF/BadG/BcrA/BcrD type" evidence="6">
    <location>
        <begin position="432"/>
        <end position="686"/>
    </location>
</feature>
<feature type="region of interest" description="Disordered" evidence="5">
    <location>
        <begin position="1799"/>
        <end position="1840"/>
    </location>
</feature>
<comment type="caution">
    <text evidence="8">The sequence shown here is derived from an EMBL/GenBank/DDBJ whole genome shotgun (WGS) entry which is preliminary data.</text>
</comment>
<reference evidence="8 9" key="1">
    <citation type="submission" date="2019-07" db="EMBL/GenBank/DDBJ databases">
        <title>Bifidobacterium asteroides genomes.</title>
        <authorList>
            <person name="Zheng H."/>
        </authorList>
    </citation>
    <scope>NUCLEOTIDE SEQUENCE [LARGE SCALE GENOMIC DNA]</scope>
    <source>
        <strain evidence="8 9">W8111</strain>
    </source>
</reference>
<evidence type="ECO:0000256" key="1">
    <source>
        <dbReference type="ARBA" id="ARBA00001966"/>
    </source>
</evidence>
<dbReference type="InterPro" id="IPR043129">
    <property type="entry name" value="ATPase_NBD"/>
</dbReference>
<keyword evidence="3" id="KW-0408">Iron</keyword>
<evidence type="ECO:0000256" key="2">
    <source>
        <dbReference type="ARBA" id="ARBA00022723"/>
    </source>
</evidence>
<evidence type="ECO:0000259" key="7">
    <source>
        <dbReference type="Pfam" id="PF09989"/>
    </source>
</evidence>
<evidence type="ECO:0000259" key="6">
    <source>
        <dbReference type="Pfam" id="PF01869"/>
    </source>
</evidence>
<dbReference type="GO" id="GO:0046872">
    <property type="term" value="F:metal ion binding"/>
    <property type="evidence" value="ECO:0007669"/>
    <property type="project" value="UniProtKB-KW"/>
</dbReference>
<gene>
    <name evidence="8" type="ORF">FPK29_00405</name>
</gene>
<evidence type="ECO:0000256" key="5">
    <source>
        <dbReference type="SAM" id="MobiDB-lite"/>
    </source>
</evidence>
<evidence type="ECO:0000256" key="3">
    <source>
        <dbReference type="ARBA" id="ARBA00023004"/>
    </source>
</evidence>
<feature type="region of interest" description="Disordered" evidence="5">
    <location>
        <begin position="283"/>
        <end position="303"/>
    </location>
</feature>
<proteinExistence type="predicted"/>
<dbReference type="EMBL" id="VMHJ01000001">
    <property type="protein sequence ID" value="TSJ86207.1"/>
    <property type="molecule type" value="Genomic_DNA"/>
</dbReference>
<feature type="region of interest" description="Disordered" evidence="5">
    <location>
        <begin position="1286"/>
        <end position="1305"/>
    </location>
</feature>
<name>A0A556RBE8_9BIFI</name>
<evidence type="ECO:0000313" key="8">
    <source>
        <dbReference type="EMBL" id="TSJ86207.1"/>
    </source>
</evidence>
<dbReference type="SUPFAM" id="SSF53067">
    <property type="entry name" value="Actin-like ATPase domain"/>
    <property type="match status" value="2"/>
</dbReference>
<dbReference type="CDD" id="cd24035">
    <property type="entry name" value="ASKHA_NBD_O66634-like_rpt2"/>
    <property type="match status" value="1"/>
</dbReference>
<sequence>MSDGVDIAGRYKGTGPRDLLRVGLDIGSTTVKAVVLGTGDRLDQALFSDYRRHHANVRQCVAELVTDIKLSLSRVGLAGNPISLVITGSGGLELASQLQAEFAQEVIAETEAINATYPEGDVIIELGGEDAKITYLKPTPEQRMNGSCAGGTGAFIDQMATLLNTDASGLNDMASKYKTIYPIASRCGVFAKSDLQPLINDGAAKEDLAASIFNAVATQTISGLACGRPIRGNVIFLGGPLFFMSELREAFKRILQDRVSRYIIPENAHLYVAYGAAIMAGRHEQDDQDSGTQVKTDYSPESDVNDPFGPAWGLDQAEVDKARSEKASSLDKMALQDAMQDGRTTTLVDGENKVPATETAKDAIQNQEMNFDLTSLDGVLSALKGLENMPSTARTIRPLFLNEEERREFNDRHGAQVIPTGDLSGAKGPHFLGIDAGSTTIKAVLINDDKTIVWSTYGVHKDSPLIAAANIVKEVRKSLPEGAYIARACATGYGEGLVKAGLHVDEGVVETMAHYRAAEEISPGVTSVIDIGGQDMKYIAVNDGVIDSICVNEACSAGCGSFLQTFAQSMGISIQEFTKQALASEAPTDLGSRCTVFMNSSVKQAQKEGASPEDIAAGLCYSVVRNALYKVIKLRDANALGPVVVVQGGTFLNDAVLRAFELLTGRKVTRPNIAGLMGAYGAALTARMHCPQNEEIEDFTATSSHMAHPSLNVVDGAKSVGSTPTTPNMASAPTKSTLSPAAVNKLGAGGSANVASKNDQGFKTTLPDLKVEDGHVVSSILAGNDLDNLSMTTTHDVCKLCQNHCKLTITEFEDGGRYVTGNRCERGGDKNRKRSDRPNLYDFKYKRAFAYRRLTPDKATRGDIGIPRVLNMYEDYPFWFTLLTSLGFRVMISGRSNHELFESGMESIASENICYPAKLVHGHIHSLVDKGIKTIFYPCVTYEQELVPDTDNHYNCPIVANYPVVIEANMAELKENGVRFMRPYFNLSNKEKMVERIVKVFDWAKVSEEEARTAVQEAYREDARFKEDVRQEGLRALAYMQEYGVKGVVLSGRPYHVDPEVNHGIPETICSLGMAVLSEDSICELDVHKLPKLSDYIIPAAGERALASNNPTAAKFRKTVPGFGDDHHKMPLRVTDQWAYHSRLYSAARFVSEYPDLQLVQLVSFGCGVDAITTDQVQEILADKGDVYTQLKIDEVSNLGAAKIRLRSLKAAMDERHQRDLAQEDGEDQKEVPAKEQAPAKVAAKDNVMVENVDTSTDLVQSEAQAKKSSNSQDSRDLASHIEAVDADATDKPESGGFRSTNAQKINLSQRKADIAAMARFVALHDKSDQGLIGLHPMGIRPIRETMASKQKEQEADNQGKNVQASGAAAKPTLSKYATEHRFTKEMGHKFTVVAPQMSPVHFSLLEAVFSSADYHFELLKHATAEDINTGVKYVNNDACFPAIIVVGQLVNAFLSGRFDPHKCAVIVTQTGGMCRATNYYGLLRKALADAGYGYVPIITLSVQGFKANPGLQVTPALLHRAVKAFYLGDAMIECLLRVRPYEQEPGSANRLYKLWDTICKETIEHHGYSKTAKKVYGHGYLPYGTLMKRMIRAFDQLPLRNIPRKPRVGVVGEILVKYHPDANNHVVDLIESQGCEAVLPGVCDFMVNGISNAEWNEEMLGTGGQVGVKKIVLKAADAYRAPMIAGFKASHGKFDIPAHISDLREKAASVTSLGVQAGEGWLLTGEIIELIQSGAPNIVCAQPFACLPNHVTGRGMFGKIRRTYPEANIVSIDYDPGASEANQLNRIKLMIAAAKKPGDQQKLSQNHKADDGFQATEATGLDAGQAAPVQDEEKVLESL</sequence>
<dbReference type="PANTHER" id="PTHR32329">
    <property type="entry name" value="BIFUNCTIONAL PROTEIN [INCLUDES 2-HYDROXYACYL-COA DEHYDRATASE (N-TER) AND ITS ACTIVATOR DOMAIN (C_TERM)-RELATED"/>
    <property type="match status" value="1"/>
</dbReference>
<keyword evidence="4" id="KW-0411">Iron-sulfur</keyword>
<dbReference type="PANTHER" id="PTHR32329:SF4">
    <property type="entry name" value="ACTIVATOR OF 2-HYDROXYACYL-COA DEHYDRATASE"/>
    <property type="match status" value="1"/>
</dbReference>
<dbReference type="InterPro" id="IPR002731">
    <property type="entry name" value="ATPase_BadF"/>
</dbReference>
<dbReference type="Gene3D" id="3.30.420.40">
    <property type="match status" value="4"/>
</dbReference>
<protein>
    <submittedName>
        <fullName evidence="8">CoA activase</fullName>
    </submittedName>
</protein>
<feature type="region of interest" description="Disordered" evidence="5">
    <location>
        <begin position="1216"/>
        <end position="1248"/>
    </location>
</feature>
<dbReference type="InterPro" id="IPR018709">
    <property type="entry name" value="CoA_activase_DUF2229"/>
</dbReference>
<dbReference type="GO" id="GO:0051536">
    <property type="term" value="F:iron-sulfur cluster binding"/>
    <property type="evidence" value="ECO:0007669"/>
    <property type="project" value="UniProtKB-KW"/>
</dbReference>
<feature type="region of interest" description="Disordered" evidence="5">
    <location>
        <begin position="1347"/>
        <end position="1371"/>
    </location>
</feature>
<dbReference type="Pfam" id="PF09989">
    <property type="entry name" value="DUF2229"/>
    <property type="match status" value="1"/>
</dbReference>
<keyword evidence="2" id="KW-0479">Metal-binding</keyword>
<dbReference type="Pfam" id="PF01869">
    <property type="entry name" value="BcrAD_BadFG"/>
    <property type="match status" value="2"/>
</dbReference>
<dbReference type="Proteomes" id="UP000317536">
    <property type="component" value="Unassembled WGS sequence"/>
</dbReference>
<evidence type="ECO:0000313" key="9">
    <source>
        <dbReference type="Proteomes" id="UP000317536"/>
    </source>
</evidence>